<evidence type="ECO:0000313" key="2">
    <source>
        <dbReference type="EMBL" id="KAF5835165.1"/>
    </source>
</evidence>
<dbReference type="Proteomes" id="UP000815325">
    <property type="component" value="Unassembled WGS sequence"/>
</dbReference>
<evidence type="ECO:0000256" key="1">
    <source>
        <dbReference type="SAM" id="MobiDB-lite"/>
    </source>
</evidence>
<comment type="caution">
    <text evidence="2">The sequence shown here is derived from an EMBL/GenBank/DDBJ whole genome shotgun (WGS) entry which is preliminary data.</text>
</comment>
<gene>
    <name evidence="2" type="ORF">DUNSADRAFT_7794</name>
</gene>
<feature type="region of interest" description="Disordered" evidence="1">
    <location>
        <begin position="438"/>
        <end position="493"/>
    </location>
</feature>
<feature type="compositionally biased region" description="Polar residues" evidence="1">
    <location>
        <begin position="458"/>
        <end position="469"/>
    </location>
</feature>
<reference evidence="2" key="1">
    <citation type="submission" date="2017-08" db="EMBL/GenBank/DDBJ databases">
        <authorList>
            <person name="Polle J.E."/>
            <person name="Barry K."/>
            <person name="Cushman J."/>
            <person name="Schmutz J."/>
            <person name="Tran D."/>
            <person name="Hathwaick L.T."/>
            <person name="Yim W.C."/>
            <person name="Jenkins J."/>
            <person name="Mckie-Krisberg Z.M."/>
            <person name="Prochnik S."/>
            <person name="Lindquist E."/>
            <person name="Dockter R.B."/>
            <person name="Adam C."/>
            <person name="Molina H."/>
            <person name="Bunkerborg J."/>
            <person name="Jin E."/>
            <person name="Buchheim M."/>
            <person name="Magnuson J."/>
        </authorList>
    </citation>
    <scope>NUCLEOTIDE SEQUENCE</scope>
    <source>
        <strain evidence="2">CCAP 19/18</strain>
    </source>
</reference>
<name>A0ABQ7GKM6_DUNSA</name>
<organism evidence="2 3">
    <name type="scientific">Dunaliella salina</name>
    <name type="common">Green alga</name>
    <name type="synonym">Protococcus salinus</name>
    <dbReference type="NCBI Taxonomy" id="3046"/>
    <lineage>
        <taxon>Eukaryota</taxon>
        <taxon>Viridiplantae</taxon>
        <taxon>Chlorophyta</taxon>
        <taxon>core chlorophytes</taxon>
        <taxon>Chlorophyceae</taxon>
        <taxon>CS clade</taxon>
        <taxon>Chlamydomonadales</taxon>
        <taxon>Dunaliellaceae</taxon>
        <taxon>Dunaliella</taxon>
    </lineage>
</organism>
<feature type="region of interest" description="Disordered" evidence="1">
    <location>
        <begin position="324"/>
        <end position="386"/>
    </location>
</feature>
<feature type="compositionally biased region" description="Polar residues" evidence="1">
    <location>
        <begin position="171"/>
        <end position="190"/>
    </location>
</feature>
<dbReference type="EMBL" id="MU069719">
    <property type="protein sequence ID" value="KAF5835165.1"/>
    <property type="molecule type" value="Genomic_DNA"/>
</dbReference>
<feature type="compositionally biased region" description="Low complexity" evidence="1">
    <location>
        <begin position="483"/>
        <end position="493"/>
    </location>
</feature>
<feature type="region of interest" description="Disordered" evidence="1">
    <location>
        <begin position="249"/>
        <end position="271"/>
    </location>
</feature>
<feature type="region of interest" description="Disordered" evidence="1">
    <location>
        <begin position="79"/>
        <end position="114"/>
    </location>
</feature>
<protein>
    <recommendedName>
        <fullName evidence="4">Encoded protein</fullName>
    </recommendedName>
</protein>
<evidence type="ECO:0000313" key="3">
    <source>
        <dbReference type="Proteomes" id="UP000815325"/>
    </source>
</evidence>
<accession>A0ABQ7GKM6</accession>
<feature type="compositionally biased region" description="Low complexity" evidence="1">
    <location>
        <begin position="324"/>
        <end position="361"/>
    </location>
</feature>
<evidence type="ECO:0008006" key="4">
    <source>
        <dbReference type="Google" id="ProtNLM"/>
    </source>
</evidence>
<proteinExistence type="predicted"/>
<feature type="region of interest" description="Disordered" evidence="1">
    <location>
        <begin position="155"/>
        <end position="194"/>
    </location>
</feature>
<feature type="compositionally biased region" description="Basic residues" evidence="1">
    <location>
        <begin position="155"/>
        <end position="170"/>
    </location>
</feature>
<feature type="compositionally biased region" description="Low complexity" evidence="1">
    <location>
        <begin position="252"/>
        <end position="262"/>
    </location>
</feature>
<keyword evidence="3" id="KW-1185">Reference proteome</keyword>
<sequence>MNIYHAPPCVDCPPTAFGGNVSSSSNGVSATQGCPQRRRYGKGMVGLRAAVHAHPQAVPHRTAGVSCLVCHSSPKAGTATNDVTDGTHRTSTRPVHVQDQQAGSYGRQAWGDDGNVQNVYQKDGWQRDVVSTEGAEGLSEPPSARFGVDNAMHQHATRLQHSRQSGRHHQTSTTAPQGGSNSRLTRSTWDTGRHCSKDIGKDESDRVLTHALCCCHSFSQVMEVLHSHHDSQEALAGGAQGADMSERTLFPQQQQQQQQQQQRTQLESPSASTARLLTHLNGRHLAVLWITLARVKEEQEWRRSHPGTTHHQHPQTPPALWLLQKQPSQQQQQQQQHVQQVQSVSSPAHSSHHPYSSSTQPISQQHNLRAMPRQSGSSSSSATLSRGELVELRRLVALLERATLGYMASGVGDGDGGSDGRGAAPVFGSMLKQGRAAGAAGGVDADRRQPVSGHGASAVQSNTNGSGAMQQREDAGKRGGGSMNSSISSSNSVTSTSRSIELWSFQDMANTISAMGRLGHVPSQRYGQPQSLAC</sequence>